<gene>
    <name evidence="2" type="ORF">MPC4_170050</name>
</gene>
<dbReference type="Proteomes" id="UP000485880">
    <property type="component" value="Unassembled WGS sequence"/>
</dbReference>
<protein>
    <recommendedName>
        <fullName evidence="1">Glycosyl transferase family 1 domain-containing protein</fullName>
    </recommendedName>
</protein>
<dbReference type="EMBL" id="CABFMQ020000073">
    <property type="protein sequence ID" value="VTZ49519.1"/>
    <property type="molecule type" value="Genomic_DNA"/>
</dbReference>
<dbReference type="PANTHER" id="PTHR12526">
    <property type="entry name" value="GLYCOSYLTRANSFERASE"/>
    <property type="match status" value="1"/>
</dbReference>
<dbReference type="SUPFAM" id="SSF53756">
    <property type="entry name" value="UDP-Glycosyltransferase/glycogen phosphorylase"/>
    <property type="match status" value="2"/>
</dbReference>
<comment type="caution">
    <text evidence="2">The sequence shown here is derived from an EMBL/GenBank/DDBJ whole genome shotgun (WGS) entry which is preliminary data.</text>
</comment>
<dbReference type="CDD" id="cd03801">
    <property type="entry name" value="GT4_PimA-like"/>
    <property type="match status" value="2"/>
</dbReference>
<dbReference type="AlphaFoldDB" id="A0A8B6M580"/>
<reference evidence="2 3" key="1">
    <citation type="submission" date="2019-05" db="EMBL/GenBank/DDBJ databases">
        <authorList>
            <person name="Farhan Ul Haque M."/>
        </authorList>
    </citation>
    <scope>NUCLEOTIDE SEQUENCE [LARGE SCALE GENOMIC DNA]</scope>
    <source>
        <strain evidence="2">2</strain>
    </source>
</reference>
<keyword evidence="3" id="KW-1185">Reference proteome</keyword>
<dbReference type="PANTHER" id="PTHR12526:SF630">
    <property type="entry name" value="GLYCOSYLTRANSFERASE"/>
    <property type="match status" value="1"/>
</dbReference>
<accession>A0A8B6M580</accession>
<sequence>MGQFIESVDVNIDESLLKIIRSSGLFDIEWIYLTAPFVRGDVDELIKQYLRGEEPKFSANSLFDEEWYSKHNSDVVDAGIHPLVHYILFGAKERRAPSPLFDPEWYEETYPESSQADEGTFSFHLTAGRVLGNSPNRLFDVAWYLIQNPDVAASGIDPVDHYIAFGAAEGRNPHAEFETRWYISRHPDLLRLGVNPLAHFLEFGAPRQERTRYKPLSGGSVNADLPPGWAKLKYYNVVKPRLGESIKLNDPRPRILFVTHDMSRTGAPLIILTLIKFFAQLNQYSLITFTDQPGDLERDFRRYSHVFDSSRHSINDKELNLSDLVSELGLGGPVILALCNTANTNHYSGPFHALGIPVISLVHEMLYLYPENYIRDLYEFSDQIIFPAQFVRDVADAKVPLPPGLSKVLPQGLLDAHFGDGSREEARLSVRRELGVSADALLVLGCGTVNIRKGVDIFISVAQRIFQTLGDRAHFVWLGSDTMDKNFAYWMKKDVDSSNIRDVFHFVGLKDDPAPYYQAADVFAMTSREDPFPCVIHEAMACSLATVAFADAGGAPEALAEDSGIVVPYGDVSAMATEIEKLLTRSDERARIGANALRRVETRYRFEDYFLSVASLARETLGAPLIETKSRAKVPVKPRVLFFGRDWWISGVNSFTETLMHDLIDRGVDCELVFPSFNDSNRKFLPQLPMRFLNLIGPQEDEWQRLIDFANENAPCILVPNYDYLTSAITPALSSRIGVVGIVHSDDIEHYDHVYRLARYWNKIVCSNRHLLDKVVDINPSLADRTLVIPYGVSVKGGVARIANRAADQPIRIVFCGRLMQHQKRVRDLVAITRSLDREAVPYRLTVIGEGDEREWLAKSWNEKIKNGVVSMVGRLTREEMYEVFRESDVFLLVSSFEGMPISLIEAMACGCAPVVSDLPSGIPDLVSRDVGDRLPIGDVHAFAQSIAGLQRNPARLASMSAAAIKRVSEGGFRTSDMGEHYLAVFEEIWNDLLSGRYVRPQSLVWRGPLSSVSPPSYLFKGL</sequence>
<dbReference type="InterPro" id="IPR001296">
    <property type="entry name" value="Glyco_trans_1"/>
</dbReference>
<feature type="domain" description="Glycosyl transferase family 1" evidence="1">
    <location>
        <begin position="431"/>
        <end position="597"/>
    </location>
</feature>
<evidence type="ECO:0000259" key="1">
    <source>
        <dbReference type="Pfam" id="PF00534"/>
    </source>
</evidence>
<dbReference type="GO" id="GO:0016757">
    <property type="term" value="F:glycosyltransferase activity"/>
    <property type="evidence" value="ECO:0007669"/>
    <property type="project" value="UniProtKB-KW"/>
</dbReference>
<proteinExistence type="predicted"/>
<dbReference type="RefSeq" id="WP_174511838.1">
    <property type="nucleotide sequence ID" value="NZ_CABFMQ020000073.1"/>
</dbReference>
<name>A0A8B6M580_METTU</name>
<dbReference type="Pfam" id="PF00534">
    <property type="entry name" value="Glycos_transf_1"/>
    <property type="match status" value="2"/>
</dbReference>
<organism evidence="2 3">
    <name type="scientific">Methylocella tundrae</name>
    <dbReference type="NCBI Taxonomy" id="227605"/>
    <lineage>
        <taxon>Bacteria</taxon>
        <taxon>Pseudomonadati</taxon>
        <taxon>Pseudomonadota</taxon>
        <taxon>Alphaproteobacteria</taxon>
        <taxon>Hyphomicrobiales</taxon>
        <taxon>Beijerinckiaceae</taxon>
        <taxon>Methylocella</taxon>
    </lineage>
</organism>
<evidence type="ECO:0000313" key="2">
    <source>
        <dbReference type="EMBL" id="VTZ49519.1"/>
    </source>
</evidence>
<dbReference type="Gene3D" id="3.40.50.2000">
    <property type="entry name" value="Glycogen Phosphorylase B"/>
    <property type="match status" value="3"/>
</dbReference>
<evidence type="ECO:0000313" key="3">
    <source>
        <dbReference type="Proteomes" id="UP000485880"/>
    </source>
</evidence>
<feature type="domain" description="Glycosyl transferase family 1" evidence="1">
    <location>
        <begin position="804"/>
        <end position="966"/>
    </location>
</feature>